<dbReference type="SUPFAM" id="SSF48726">
    <property type="entry name" value="Immunoglobulin"/>
    <property type="match status" value="1"/>
</dbReference>
<sequence>MFTPACLCVLLLVAVLDSAGAHAVPSYFTVSGTLVLRPAQVTEQITSIVWKYDKDLLAEWIEGQINLTYYSRFKGRSHLNTTTGVLEIHSMTTAETGEYSVEINNNVQSQVYQAVEIKYVPQPEVTVEPLMCSTTSENCTLTCDGDTEQAEPVAYFWKKGDGGWEQSEKDVEILNDEETQCVKTFSCRMKNPVSERDSEPIDNPLCQEEEPGCGLCITVSRAVMRSLLILAPFWVAVSLWIKRETLCKCRNEDSTAETKPSP</sequence>
<feature type="signal peptide" evidence="5">
    <location>
        <begin position="1"/>
        <end position="21"/>
    </location>
</feature>
<keyword evidence="2 5" id="KW-0732">Signal</keyword>
<evidence type="ECO:0000256" key="4">
    <source>
        <dbReference type="ARBA" id="ARBA00023180"/>
    </source>
</evidence>
<dbReference type="STRING" id="61819.ENSACIP00000015404"/>
<dbReference type="InterPro" id="IPR013783">
    <property type="entry name" value="Ig-like_fold"/>
</dbReference>
<dbReference type="Gene3D" id="2.60.40.10">
    <property type="entry name" value="Immunoglobulins"/>
    <property type="match status" value="2"/>
</dbReference>
<proteinExistence type="predicted"/>
<feature type="chain" id="PRO_5018657740" description="Ig-like domain-containing protein" evidence="5">
    <location>
        <begin position="22"/>
        <end position="262"/>
    </location>
</feature>
<dbReference type="InterPro" id="IPR036179">
    <property type="entry name" value="Ig-like_dom_sf"/>
</dbReference>
<dbReference type="OMA" id="MCGSSLE"/>
<dbReference type="Ensembl" id="ENSACIT00000015814.1">
    <property type="protein sequence ID" value="ENSACIP00000015404.1"/>
    <property type="gene ID" value="ENSACIG00000011961.1"/>
</dbReference>
<dbReference type="Proteomes" id="UP000261340">
    <property type="component" value="Unplaced"/>
</dbReference>
<keyword evidence="3" id="KW-0472">Membrane</keyword>
<organism evidence="6 7">
    <name type="scientific">Amphilophus citrinellus</name>
    <name type="common">Midas cichlid</name>
    <name type="synonym">Cichlasoma citrinellum</name>
    <dbReference type="NCBI Taxonomy" id="61819"/>
    <lineage>
        <taxon>Eukaryota</taxon>
        <taxon>Metazoa</taxon>
        <taxon>Chordata</taxon>
        <taxon>Craniata</taxon>
        <taxon>Vertebrata</taxon>
        <taxon>Euteleostomi</taxon>
        <taxon>Actinopterygii</taxon>
        <taxon>Neopterygii</taxon>
        <taxon>Teleostei</taxon>
        <taxon>Neoteleostei</taxon>
        <taxon>Acanthomorphata</taxon>
        <taxon>Ovalentaria</taxon>
        <taxon>Cichlomorphae</taxon>
        <taxon>Cichliformes</taxon>
        <taxon>Cichlidae</taxon>
        <taxon>New World cichlids</taxon>
        <taxon>Cichlasomatinae</taxon>
        <taxon>Heroini</taxon>
        <taxon>Amphilophus</taxon>
    </lineage>
</organism>
<keyword evidence="7" id="KW-1185">Reference proteome</keyword>
<name>A0A3Q0RSJ5_AMPCI</name>
<keyword evidence="4" id="KW-0325">Glycoprotein</keyword>
<dbReference type="GO" id="GO:0016020">
    <property type="term" value="C:membrane"/>
    <property type="evidence" value="ECO:0007669"/>
    <property type="project" value="UniProtKB-SubCell"/>
</dbReference>
<comment type="subcellular location">
    <subcellularLocation>
        <location evidence="1">Membrane</location>
    </subcellularLocation>
</comment>
<protein>
    <recommendedName>
        <fullName evidence="8">Ig-like domain-containing protein</fullName>
    </recommendedName>
</protein>
<dbReference type="GeneTree" id="ENSGT00610000086518"/>
<dbReference type="PANTHER" id="PTHR12080">
    <property type="entry name" value="SIGNALING LYMPHOCYTIC ACTIVATION MOLECULE"/>
    <property type="match status" value="1"/>
</dbReference>
<evidence type="ECO:0008006" key="8">
    <source>
        <dbReference type="Google" id="ProtNLM"/>
    </source>
</evidence>
<dbReference type="InterPro" id="IPR015631">
    <property type="entry name" value="CD2/SLAM_rcpt"/>
</dbReference>
<evidence type="ECO:0000256" key="2">
    <source>
        <dbReference type="ARBA" id="ARBA00022729"/>
    </source>
</evidence>
<reference evidence="6" key="2">
    <citation type="submission" date="2025-09" db="UniProtKB">
        <authorList>
            <consortium name="Ensembl"/>
        </authorList>
    </citation>
    <scope>IDENTIFICATION</scope>
</reference>
<evidence type="ECO:0000256" key="5">
    <source>
        <dbReference type="SAM" id="SignalP"/>
    </source>
</evidence>
<evidence type="ECO:0000256" key="1">
    <source>
        <dbReference type="ARBA" id="ARBA00004370"/>
    </source>
</evidence>
<evidence type="ECO:0000256" key="3">
    <source>
        <dbReference type="ARBA" id="ARBA00023136"/>
    </source>
</evidence>
<accession>A0A3Q0RSJ5</accession>
<evidence type="ECO:0000313" key="7">
    <source>
        <dbReference type="Proteomes" id="UP000261340"/>
    </source>
</evidence>
<evidence type="ECO:0000313" key="6">
    <source>
        <dbReference type="Ensembl" id="ENSACIP00000015404.1"/>
    </source>
</evidence>
<reference evidence="6" key="1">
    <citation type="submission" date="2025-08" db="UniProtKB">
        <authorList>
            <consortium name="Ensembl"/>
        </authorList>
    </citation>
    <scope>IDENTIFICATION</scope>
</reference>
<dbReference type="PANTHER" id="PTHR12080:SF125">
    <property type="entry name" value="CD48 ANTIGEN-LIKE"/>
    <property type="match status" value="1"/>
</dbReference>
<dbReference type="AlphaFoldDB" id="A0A3Q0RSJ5"/>